<dbReference type="SUPFAM" id="SSF47336">
    <property type="entry name" value="ACP-like"/>
    <property type="match status" value="1"/>
</dbReference>
<dbReference type="RefSeq" id="WP_194846869.1">
    <property type="nucleotide sequence ID" value="NZ_JAAEJV010000001.1"/>
</dbReference>
<dbReference type="Pfam" id="PF00501">
    <property type="entry name" value="AMP-binding"/>
    <property type="match status" value="1"/>
</dbReference>
<name>A0ABS0AWV9_9BACT</name>
<feature type="domain" description="Carrier" evidence="2">
    <location>
        <begin position="479"/>
        <end position="554"/>
    </location>
</feature>
<dbReference type="InterPro" id="IPR042099">
    <property type="entry name" value="ANL_N_sf"/>
</dbReference>
<keyword evidence="4" id="KW-1185">Reference proteome</keyword>
<comment type="caution">
    <text evidence="3">The sequence shown here is derived from an EMBL/GenBank/DDBJ whole genome shotgun (WGS) entry which is preliminary data.</text>
</comment>
<gene>
    <name evidence="3" type="ORF">NEPTK9_000098</name>
</gene>
<dbReference type="SMART" id="SM00563">
    <property type="entry name" value="PlsC"/>
    <property type="match status" value="1"/>
</dbReference>
<proteinExistence type="predicted"/>
<dbReference type="Gene3D" id="1.10.1200.10">
    <property type="entry name" value="ACP-like"/>
    <property type="match status" value="1"/>
</dbReference>
<organism evidence="3 4">
    <name type="scientific">Candidatus Neptunichlamydia vexilliferae</name>
    <dbReference type="NCBI Taxonomy" id="1651774"/>
    <lineage>
        <taxon>Bacteria</taxon>
        <taxon>Pseudomonadati</taxon>
        <taxon>Chlamydiota</taxon>
        <taxon>Chlamydiia</taxon>
        <taxon>Parachlamydiales</taxon>
        <taxon>Simkaniaceae</taxon>
        <taxon>Candidatus Neptunichlamydia</taxon>
    </lineage>
</organism>
<dbReference type="InterPro" id="IPR045851">
    <property type="entry name" value="AMP-bd_C_sf"/>
</dbReference>
<dbReference type="CDD" id="cd07989">
    <property type="entry name" value="LPLAT_AGPAT-like"/>
    <property type="match status" value="1"/>
</dbReference>
<evidence type="ECO:0000259" key="2">
    <source>
        <dbReference type="PROSITE" id="PS50075"/>
    </source>
</evidence>
<accession>A0ABS0AWV9</accession>
<evidence type="ECO:0000313" key="3">
    <source>
        <dbReference type="EMBL" id="MBF5058601.1"/>
    </source>
</evidence>
<evidence type="ECO:0000256" key="1">
    <source>
        <dbReference type="ARBA" id="ARBA00024484"/>
    </source>
</evidence>
<reference evidence="3 4" key="1">
    <citation type="submission" date="2020-01" db="EMBL/GenBank/DDBJ databases">
        <title>Draft genome sequence of Cand. Neptunochlamydia vexilliferae K9.</title>
        <authorList>
            <person name="Schulz F."/>
            <person name="Koestlbacher S."/>
            <person name="Wascher F."/>
            <person name="Pizzetti I."/>
            <person name="Horn M."/>
        </authorList>
    </citation>
    <scope>NUCLEOTIDE SEQUENCE [LARGE SCALE GENOMIC DNA]</scope>
    <source>
        <strain evidence="3 4">K9</strain>
    </source>
</reference>
<dbReference type="InterPro" id="IPR009081">
    <property type="entry name" value="PP-bd_ACP"/>
</dbReference>
<dbReference type="Pfam" id="PF01553">
    <property type="entry name" value="Acyltransferase"/>
    <property type="match status" value="1"/>
</dbReference>
<dbReference type="InterPro" id="IPR025110">
    <property type="entry name" value="AMP-bd_C"/>
</dbReference>
<dbReference type="Proteomes" id="UP001194714">
    <property type="component" value="Unassembled WGS sequence"/>
</dbReference>
<dbReference type="SUPFAM" id="SSF69593">
    <property type="entry name" value="Glycerol-3-phosphate (1)-acyltransferase"/>
    <property type="match status" value="1"/>
</dbReference>
<dbReference type="EMBL" id="JAAEJV010000001">
    <property type="protein sequence ID" value="MBF5058601.1"/>
    <property type="molecule type" value="Genomic_DNA"/>
</dbReference>
<dbReference type="InterPro" id="IPR036736">
    <property type="entry name" value="ACP-like_sf"/>
</dbReference>
<dbReference type="Pfam" id="PF00550">
    <property type="entry name" value="PP-binding"/>
    <property type="match status" value="1"/>
</dbReference>
<dbReference type="PANTHER" id="PTHR43272:SF52">
    <property type="entry name" value="AMP-DEPENDENT SYNTHETASE_LIGASE DOMAIN-CONTAINING PROTEIN"/>
    <property type="match status" value="1"/>
</dbReference>
<evidence type="ECO:0000313" key="4">
    <source>
        <dbReference type="Proteomes" id="UP001194714"/>
    </source>
</evidence>
<dbReference type="PANTHER" id="PTHR43272">
    <property type="entry name" value="LONG-CHAIN-FATTY-ACID--COA LIGASE"/>
    <property type="match status" value="1"/>
</dbReference>
<dbReference type="SUPFAM" id="SSF56801">
    <property type="entry name" value="Acetyl-CoA synthetase-like"/>
    <property type="match status" value="1"/>
</dbReference>
<dbReference type="InterPro" id="IPR002123">
    <property type="entry name" value="Plipid/glycerol_acylTrfase"/>
</dbReference>
<protein>
    <recommendedName>
        <fullName evidence="2">Carrier domain-containing protein</fullName>
    </recommendedName>
</protein>
<dbReference type="Gene3D" id="3.40.50.12780">
    <property type="entry name" value="N-terminal domain of ligase-like"/>
    <property type="match status" value="1"/>
</dbReference>
<sequence length="778" mass="86639">MSDLSKRIRAIAEKYESKRALTYYHRFRINHYTYGELYQLALKCIGYFIENGGKKGDRILICADNGPQWVVLLFAAALGGLTLVPIDRKSSPEFLAKVTAETAPKWTFLGLDDLFSLIEEADPVLPHWEVLDEDLFEIVYTSGTTAAPKGIKIQHCNLSASIASVQAFLSSKFQGTLLSMLPLSHVLEQTAGCLATLSFGARIIYTQQVRFSRIAQILKEEKVTHVVAVPAILKNFQKNHSPIRWLSYLPFFLRRLLSFPVRKKLGRHFKAFICGGAPLSSFVEDFWENLGIKVAQGYGLTESCGIATGNTFKKRQKGSVGRPFPGQEVKLGAQNEVLLKGKNIICEDEWYHTGDVGRFDKKGNLYIVGRLKEMILTSNGLNVFPSDIEKILSRSPAIKECAVFEDPTKEGRLIGGVILNADTDLKELLQKANLELASHQQVSALVPWSQPTFPKTPSLKIKRGQLPKIYAQTAATPEQNHTDPLLRIIGAIANVPADTLTPETVLTKDLGLDSLNFVDLTLKLEAEFRTSIDEALFAGACTIQKVREALDTSPEEPPPLPRFYYSQVGSGIRQAFHSCLQHGLIRRWLSFKTAPFPKLDLNKPTIFIANHSSHLDSLSILTTLPRSIRNKILIAAAYDYFFGKEKKGGLLMHPLMIPIFPFHREKYFSENLKNLGKFLSQGRPLLIFPEGTRSRSGTLAPFKPGIGMIVKEMGAQVVPTYISGAYKLWPPSASLPKRGTIAVRYGAPLTFDKEDSPEAITKVLEKNVRALGEIQDRI</sequence>
<dbReference type="InterPro" id="IPR000873">
    <property type="entry name" value="AMP-dep_synth/lig_dom"/>
</dbReference>
<dbReference type="Pfam" id="PF13193">
    <property type="entry name" value="AMP-binding_C"/>
    <property type="match status" value="1"/>
</dbReference>
<dbReference type="PROSITE" id="PS50075">
    <property type="entry name" value="CARRIER"/>
    <property type="match status" value="1"/>
</dbReference>
<comment type="catalytic activity">
    <reaction evidence="1">
        <text>a long-chain fatty acid + ATP + CoA = a long-chain fatty acyl-CoA + AMP + diphosphate</text>
        <dbReference type="Rhea" id="RHEA:15421"/>
        <dbReference type="ChEBI" id="CHEBI:30616"/>
        <dbReference type="ChEBI" id="CHEBI:33019"/>
        <dbReference type="ChEBI" id="CHEBI:57287"/>
        <dbReference type="ChEBI" id="CHEBI:57560"/>
        <dbReference type="ChEBI" id="CHEBI:83139"/>
        <dbReference type="ChEBI" id="CHEBI:456215"/>
        <dbReference type="EC" id="6.2.1.3"/>
    </reaction>
    <physiologicalReaction direction="left-to-right" evidence="1">
        <dbReference type="Rhea" id="RHEA:15422"/>
    </physiologicalReaction>
</comment>
<dbReference type="Gene3D" id="3.30.300.30">
    <property type="match status" value="1"/>
</dbReference>